<feature type="domain" description="p-hydroxybenzoic acid efflux pump subunit AaeA-like beta-barrel" evidence="5">
    <location>
        <begin position="233"/>
        <end position="324"/>
    </location>
</feature>
<keyword evidence="3" id="KW-0812">Transmembrane</keyword>
<dbReference type="GO" id="GO:0055085">
    <property type="term" value="P:transmembrane transport"/>
    <property type="evidence" value="ECO:0007669"/>
    <property type="project" value="InterPro"/>
</dbReference>
<dbReference type="Proteomes" id="UP000243807">
    <property type="component" value="Chromosome"/>
</dbReference>
<dbReference type="KEGG" id="afy:BW247_15935"/>
<dbReference type="InterPro" id="IPR050739">
    <property type="entry name" value="MFP"/>
</dbReference>
<feature type="transmembrane region" description="Helical" evidence="3">
    <location>
        <begin position="7"/>
        <end position="26"/>
    </location>
</feature>
<evidence type="ECO:0000313" key="7">
    <source>
        <dbReference type="Proteomes" id="UP000243807"/>
    </source>
</evidence>
<dbReference type="Pfam" id="PF25917">
    <property type="entry name" value="BSH_RND"/>
    <property type="match status" value="1"/>
</dbReference>
<accession>A0A1P8UKM7</accession>
<dbReference type="Pfam" id="PF25963">
    <property type="entry name" value="Beta-barrel_AAEA"/>
    <property type="match status" value="1"/>
</dbReference>
<dbReference type="InterPro" id="IPR058625">
    <property type="entry name" value="MdtA-like_BSH"/>
</dbReference>
<dbReference type="PANTHER" id="PTHR30386">
    <property type="entry name" value="MEMBRANE FUSION SUBUNIT OF EMRAB-TOLC MULTIDRUG EFFLUX PUMP"/>
    <property type="match status" value="1"/>
</dbReference>
<name>A0A1P8UKM7_9GAMM</name>
<dbReference type="AlphaFoldDB" id="A0A1P8UKM7"/>
<keyword evidence="3" id="KW-1133">Transmembrane helix</keyword>
<keyword evidence="3" id="KW-0472">Membrane</keyword>
<dbReference type="EMBL" id="CP019434">
    <property type="protein sequence ID" value="APZ44396.1"/>
    <property type="molecule type" value="Genomic_DNA"/>
</dbReference>
<dbReference type="PANTHER" id="PTHR30386:SF24">
    <property type="entry name" value="MULTIDRUG RESISTANCE EFFLUX PUMP"/>
    <property type="match status" value="1"/>
</dbReference>
<protein>
    <recommendedName>
        <fullName evidence="8">Secretion protein HlyD</fullName>
    </recommendedName>
</protein>
<evidence type="ECO:0000313" key="6">
    <source>
        <dbReference type="EMBL" id="APZ44396.1"/>
    </source>
</evidence>
<dbReference type="InterPro" id="IPR058634">
    <property type="entry name" value="AaeA-lik-b-barrel"/>
</dbReference>
<gene>
    <name evidence="6" type="ORF">BW247_15935</name>
</gene>
<proteinExistence type="inferred from homology"/>
<evidence type="ECO:0000256" key="3">
    <source>
        <dbReference type="SAM" id="Phobius"/>
    </source>
</evidence>
<keyword evidence="7" id="KW-1185">Reference proteome</keyword>
<dbReference type="Gene3D" id="2.40.30.170">
    <property type="match status" value="1"/>
</dbReference>
<evidence type="ECO:0000256" key="2">
    <source>
        <dbReference type="SAM" id="Coils"/>
    </source>
</evidence>
<comment type="similarity">
    <text evidence="1">Belongs to the membrane fusion protein (MFP) (TC 8.A.1) family.</text>
</comment>
<dbReference type="RefSeq" id="WP_076838097.1">
    <property type="nucleotide sequence ID" value="NZ_CP019434.1"/>
</dbReference>
<evidence type="ECO:0000259" key="5">
    <source>
        <dbReference type="Pfam" id="PF25963"/>
    </source>
</evidence>
<evidence type="ECO:0000259" key="4">
    <source>
        <dbReference type="Pfam" id="PF25917"/>
    </source>
</evidence>
<dbReference type="Gene3D" id="1.10.287.470">
    <property type="entry name" value="Helix hairpin bin"/>
    <property type="match status" value="2"/>
</dbReference>
<organism evidence="6 7">
    <name type="scientific">Acidihalobacter ferrooxydans</name>
    <dbReference type="NCBI Taxonomy" id="1765967"/>
    <lineage>
        <taxon>Bacteria</taxon>
        <taxon>Pseudomonadati</taxon>
        <taxon>Pseudomonadota</taxon>
        <taxon>Gammaproteobacteria</taxon>
        <taxon>Chromatiales</taxon>
        <taxon>Ectothiorhodospiraceae</taxon>
        <taxon>Acidihalobacter</taxon>
    </lineage>
</organism>
<dbReference type="STRING" id="1765967.BW247_15935"/>
<dbReference type="Gene3D" id="2.40.50.100">
    <property type="match status" value="1"/>
</dbReference>
<keyword evidence="2" id="KW-0175">Coiled coil</keyword>
<feature type="domain" description="Multidrug resistance protein MdtA-like barrel-sandwich hybrid" evidence="4">
    <location>
        <begin position="43"/>
        <end position="228"/>
    </location>
</feature>
<dbReference type="SUPFAM" id="SSF111369">
    <property type="entry name" value="HlyD-like secretion proteins"/>
    <property type="match status" value="2"/>
</dbReference>
<feature type="coiled-coil region" evidence="2">
    <location>
        <begin position="83"/>
        <end position="124"/>
    </location>
</feature>
<evidence type="ECO:0008006" key="8">
    <source>
        <dbReference type="Google" id="ProtNLM"/>
    </source>
</evidence>
<reference evidence="6 7" key="1">
    <citation type="submission" date="2017-01" db="EMBL/GenBank/DDBJ databases">
        <title>Draft sequence of Acidihalobacter ferrooxidans strain DSM 14175 (strain V8).</title>
        <authorList>
            <person name="Khaleque H.N."/>
            <person name="Ramsay J.P."/>
            <person name="Murphy R.J.T."/>
            <person name="Kaksonen A.H."/>
            <person name="Boxall N.J."/>
            <person name="Watkin E.L.J."/>
        </authorList>
    </citation>
    <scope>NUCLEOTIDE SEQUENCE [LARGE SCALE GENOMIC DNA]</scope>
    <source>
        <strain evidence="6 7">V8</strain>
    </source>
</reference>
<dbReference type="OrthoDB" id="5645220at2"/>
<evidence type="ECO:0000256" key="1">
    <source>
        <dbReference type="ARBA" id="ARBA00009477"/>
    </source>
</evidence>
<sequence length="336" mass="35979">MKRIIRYSVIGIIAIALIIGGAWYWYNGKYYPSTDDAYVGAHTVEVAPRINGRVVAVNVSDHAYVAKGKVLYRIDPTTERLAVEQAKVKLALAQQQAAQLAAAVTAASAQVAQAKVQLANATSKAQRQARLVKRGFTDTQTAQDAQDAEAAARAALGLSEARLAEARAQLGKSGNANHQVQLARVALQMAQVKLADTQVKASCNGYLSGLKLRPGDSVTQGQPNFVLVCDSQWWVNANYKETDLARIHPGQSATVHIDTYGGHTFKGRVVSINPASGTAFSLLPPENATGNWVKVTQRVPVRIEILDPSPKYPLRVGTSAEVSVDTLHTPAHATAP</sequence>